<comment type="caution">
    <text evidence="1">The sequence shown here is derived from an EMBL/GenBank/DDBJ whole genome shotgun (WGS) entry which is preliminary data.</text>
</comment>
<dbReference type="PATRIC" id="fig|1423803.3.peg.298"/>
<gene>
    <name evidence="1" type="ORF">FD13_GL000303</name>
</gene>
<evidence type="ECO:0000313" key="2">
    <source>
        <dbReference type="Proteomes" id="UP000051589"/>
    </source>
</evidence>
<proteinExistence type="predicted"/>
<name>A0A0R2DFS7_9LACO</name>
<keyword evidence="2" id="KW-1185">Reference proteome</keyword>
<reference evidence="1 2" key="1">
    <citation type="journal article" date="2015" name="Genome Announc.">
        <title>Expanding the biotechnology potential of lactobacilli through comparative genomics of 213 strains and associated genera.</title>
        <authorList>
            <person name="Sun Z."/>
            <person name="Harris H.M."/>
            <person name="McCann A."/>
            <person name="Guo C."/>
            <person name="Argimon S."/>
            <person name="Zhang W."/>
            <person name="Yang X."/>
            <person name="Jeffery I.B."/>
            <person name="Cooney J.C."/>
            <person name="Kagawa T.F."/>
            <person name="Liu W."/>
            <person name="Song Y."/>
            <person name="Salvetti E."/>
            <person name="Wrobel A."/>
            <person name="Rasinkangas P."/>
            <person name="Parkhill J."/>
            <person name="Rea M.C."/>
            <person name="O'Sullivan O."/>
            <person name="Ritari J."/>
            <person name="Douillard F.P."/>
            <person name="Paul Ross R."/>
            <person name="Yang R."/>
            <person name="Briner A.E."/>
            <person name="Felis G.E."/>
            <person name="de Vos W.M."/>
            <person name="Barrangou R."/>
            <person name="Klaenhammer T.R."/>
            <person name="Caufield P.W."/>
            <person name="Cui Y."/>
            <person name="Zhang H."/>
            <person name="O'Toole P.W."/>
        </authorList>
    </citation>
    <scope>NUCLEOTIDE SEQUENCE [LARGE SCALE GENOMIC DNA]</scope>
    <source>
        <strain evidence="1 2">DSM 21775</strain>
    </source>
</reference>
<sequence length="63" mass="7089">MKKYGLIDSIAQGRKLTFDQYLMYEDLLHDLELEELFLMNHAIAMSFGGDKKEGGPNGGIPEV</sequence>
<protein>
    <submittedName>
        <fullName evidence="1">Uncharacterized protein</fullName>
    </submittedName>
</protein>
<dbReference type="RefSeq" id="WP_162257431.1">
    <property type="nucleotide sequence ID" value="NZ_AYZH01000010.1"/>
</dbReference>
<dbReference type="EMBL" id="AYZH01000010">
    <property type="protein sequence ID" value="KRN02163.1"/>
    <property type="molecule type" value="Genomic_DNA"/>
</dbReference>
<dbReference type="AlphaFoldDB" id="A0A0R2DFS7"/>
<accession>A0A0R2DFS7</accession>
<organism evidence="1 2">
    <name type="scientific">Levilactobacillus senmaizukei DSM 21775 = NBRC 103853</name>
    <dbReference type="NCBI Taxonomy" id="1423803"/>
    <lineage>
        <taxon>Bacteria</taxon>
        <taxon>Bacillati</taxon>
        <taxon>Bacillota</taxon>
        <taxon>Bacilli</taxon>
        <taxon>Lactobacillales</taxon>
        <taxon>Lactobacillaceae</taxon>
        <taxon>Levilactobacillus</taxon>
    </lineage>
</organism>
<dbReference type="Proteomes" id="UP000051589">
    <property type="component" value="Unassembled WGS sequence"/>
</dbReference>
<dbReference type="STRING" id="1423803.FD13_GL000303"/>
<evidence type="ECO:0000313" key="1">
    <source>
        <dbReference type="EMBL" id="KRN02163.1"/>
    </source>
</evidence>